<protein>
    <submittedName>
        <fullName evidence="3">DUF2373 domain containing protein</fullName>
    </submittedName>
</protein>
<dbReference type="Pfam" id="PF10180">
    <property type="entry name" value="WKF"/>
    <property type="match status" value="1"/>
</dbReference>
<feature type="region of interest" description="Disordered" evidence="1">
    <location>
        <begin position="1"/>
        <end position="58"/>
    </location>
</feature>
<accession>A0A482VC78</accession>
<feature type="compositionally biased region" description="Basic and acidic residues" evidence="1">
    <location>
        <begin position="42"/>
        <end position="57"/>
    </location>
</feature>
<organism evidence="3 4">
    <name type="scientific">Asbolus verrucosus</name>
    <name type="common">Desert ironclad beetle</name>
    <dbReference type="NCBI Taxonomy" id="1661398"/>
    <lineage>
        <taxon>Eukaryota</taxon>
        <taxon>Metazoa</taxon>
        <taxon>Ecdysozoa</taxon>
        <taxon>Arthropoda</taxon>
        <taxon>Hexapoda</taxon>
        <taxon>Insecta</taxon>
        <taxon>Pterygota</taxon>
        <taxon>Neoptera</taxon>
        <taxon>Endopterygota</taxon>
        <taxon>Coleoptera</taxon>
        <taxon>Polyphaga</taxon>
        <taxon>Cucujiformia</taxon>
        <taxon>Tenebrionidae</taxon>
        <taxon>Pimeliinae</taxon>
        <taxon>Asbolus</taxon>
    </lineage>
</organism>
<dbReference type="PANTHER" id="PTHR22306:SF2">
    <property type="entry name" value="CHROMOSOME 7 OPEN READING FRAME 50"/>
    <property type="match status" value="1"/>
</dbReference>
<feature type="non-terminal residue" evidence="3">
    <location>
        <position position="1"/>
    </location>
</feature>
<dbReference type="EMBL" id="QDEB01116348">
    <property type="protein sequence ID" value="RZB40741.1"/>
    <property type="molecule type" value="Genomic_DNA"/>
</dbReference>
<keyword evidence="4" id="KW-1185">Reference proteome</keyword>
<evidence type="ECO:0000313" key="3">
    <source>
        <dbReference type="EMBL" id="RZB40741.1"/>
    </source>
</evidence>
<dbReference type="STRING" id="1661398.A0A482VC78"/>
<evidence type="ECO:0000259" key="2">
    <source>
        <dbReference type="Pfam" id="PF10180"/>
    </source>
</evidence>
<comment type="caution">
    <text evidence="3">The sequence shown here is derived from an EMBL/GenBank/DDBJ whole genome shotgun (WGS) entry which is preliminary data.</text>
</comment>
<dbReference type="PANTHER" id="PTHR22306">
    <property type="entry name" value="CHROMOSOME 7 OPEN READING FRAME 50"/>
    <property type="match status" value="1"/>
</dbReference>
<sequence>KRRKLESKQESKKEKKKKQVKSGESVTEPEKEELGPEAENEQCEKSSTETKKKESIRERKRKRYMKLLEEKKLKTELALQQKSLNYLSKWKHSREEWKFEKLRQIWLQHNMYDSSKIPQEFWDILVDYFSNCKGKARDIILKDALKLIEENTEDEDEMKIQRARNIIQTLQE</sequence>
<feature type="domain" description="WKF" evidence="2">
    <location>
        <begin position="85"/>
        <end position="146"/>
    </location>
</feature>
<feature type="compositionally biased region" description="Basic and acidic residues" evidence="1">
    <location>
        <begin position="1"/>
        <end position="13"/>
    </location>
</feature>
<gene>
    <name evidence="3" type="ORF">BDFB_008607</name>
</gene>
<dbReference type="AlphaFoldDB" id="A0A482VC78"/>
<evidence type="ECO:0000313" key="4">
    <source>
        <dbReference type="Proteomes" id="UP000292052"/>
    </source>
</evidence>
<dbReference type="Proteomes" id="UP000292052">
    <property type="component" value="Unassembled WGS sequence"/>
</dbReference>
<proteinExistence type="predicted"/>
<name>A0A482VC78_ASBVE</name>
<evidence type="ECO:0000256" key="1">
    <source>
        <dbReference type="SAM" id="MobiDB-lite"/>
    </source>
</evidence>
<reference evidence="3 4" key="1">
    <citation type="submission" date="2017-03" db="EMBL/GenBank/DDBJ databases">
        <title>Genome of the blue death feigning beetle - Asbolus verrucosus.</title>
        <authorList>
            <person name="Rider S.D."/>
        </authorList>
    </citation>
    <scope>NUCLEOTIDE SEQUENCE [LARGE SCALE GENOMIC DNA]</scope>
    <source>
        <strain evidence="3">Butters</strain>
        <tissue evidence="3">Head and leg muscle</tissue>
    </source>
</reference>
<dbReference type="OrthoDB" id="10261563at2759"/>
<dbReference type="InterPro" id="IPR019327">
    <property type="entry name" value="WKF"/>
</dbReference>